<evidence type="ECO:0000256" key="1">
    <source>
        <dbReference type="SAM" id="MobiDB-lite"/>
    </source>
</evidence>
<evidence type="ECO:0000313" key="3">
    <source>
        <dbReference type="EMBL" id="TCD60983.1"/>
    </source>
</evidence>
<name>A0A4R0R4L0_9APHY</name>
<proteinExistence type="predicted"/>
<reference evidence="3 4" key="1">
    <citation type="submission" date="2018-11" db="EMBL/GenBank/DDBJ databases">
        <title>Genome assembly of Steccherinum ochraceum LE-BIN_3174, the white-rot fungus of the Steccherinaceae family (The Residual Polyporoid clade, Polyporales, Basidiomycota).</title>
        <authorList>
            <person name="Fedorova T.V."/>
            <person name="Glazunova O.A."/>
            <person name="Landesman E.O."/>
            <person name="Moiseenko K.V."/>
            <person name="Psurtseva N.V."/>
            <person name="Savinova O.S."/>
            <person name="Shakhova N.V."/>
            <person name="Tyazhelova T.V."/>
            <person name="Vasina D.V."/>
        </authorList>
    </citation>
    <scope>NUCLEOTIDE SEQUENCE [LARGE SCALE GENOMIC DNA]</scope>
    <source>
        <strain evidence="3 4">LE-BIN_3174</strain>
    </source>
</reference>
<evidence type="ECO:0000313" key="4">
    <source>
        <dbReference type="Proteomes" id="UP000292702"/>
    </source>
</evidence>
<dbReference type="Gene3D" id="1.20.1280.50">
    <property type="match status" value="1"/>
</dbReference>
<evidence type="ECO:0000259" key="2">
    <source>
        <dbReference type="Pfam" id="PF12937"/>
    </source>
</evidence>
<dbReference type="Proteomes" id="UP000292702">
    <property type="component" value="Unassembled WGS sequence"/>
</dbReference>
<dbReference type="SUPFAM" id="SSF81383">
    <property type="entry name" value="F-box domain"/>
    <property type="match status" value="1"/>
</dbReference>
<dbReference type="SUPFAM" id="SSF52047">
    <property type="entry name" value="RNI-like"/>
    <property type="match status" value="1"/>
</dbReference>
<dbReference type="EMBL" id="RWJN01000519">
    <property type="protein sequence ID" value="TCD60983.1"/>
    <property type="molecule type" value="Genomic_DNA"/>
</dbReference>
<feature type="domain" description="F-box" evidence="2">
    <location>
        <begin position="29"/>
        <end position="75"/>
    </location>
</feature>
<feature type="region of interest" description="Disordered" evidence="1">
    <location>
        <begin position="1"/>
        <end position="23"/>
    </location>
</feature>
<comment type="caution">
    <text evidence="3">The sequence shown here is derived from an EMBL/GenBank/DDBJ whole genome shotgun (WGS) entry which is preliminary data.</text>
</comment>
<dbReference type="Pfam" id="PF12937">
    <property type="entry name" value="F-box-like"/>
    <property type="match status" value="1"/>
</dbReference>
<dbReference type="InterPro" id="IPR001810">
    <property type="entry name" value="F-box_dom"/>
</dbReference>
<sequence>MPPKKRGKRAVASSQQNPLDSQTRRAVGLPDEIVDHIFSFIGMELDDYTTPCSLSRVCRSWFAVARPYVFRSVCVRTEARAMQFSEFLDKNPIIRQWVRKLRIINPPAEFWKLWCSTAFVQMASSFPGLYAVSFEHATCGALLVQPIPNDQQVTLRKHLLEFRNVHELSFLRCRIFNNAFVPFIGWFPCIQYVFSDLDDTYWSGHPFEKLKPPLESLSVARCCLPVESFLLPGSLQSLRSLRFEMNLQRGNQSTFLFVMTCLGHSLRTLVLDIPFAAGITRWYSSALRTDWDASRLTGLCDLEVRFRPEDTVVVTVLRKLGWLSVKTLTLKISFDFISDFYGDGTLNDALALPSFQHLESLRLIYAGSLAPSIALRRLEEMLPALWDRGIEVKFEKERVKRGSAELNALLQGARSWGRG</sequence>
<dbReference type="AlphaFoldDB" id="A0A4R0R4L0"/>
<dbReference type="InterPro" id="IPR036047">
    <property type="entry name" value="F-box-like_dom_sf"/>
</dbReference>
<gene>
    <name evidence="3" type="ORF">EIP91_009191</name>
</gene>
<dbReference type="OrthoDB" id="2756453at2759"/>
<accession>A0A4R0R4L0</accession>
<protein>
    <recommendedName>
        <fullName evidence="2">F-box domain-containing protein</fullName>
    </recommendedName>
</protein>
<feature type="compositionally biased region" description="Polar residues" evidence="1">
    <location>
        <begin position="12"/>
        <end position="21"/>
    </location>
</feature>
<keyword evidence="4" id="KW-1185">Reference proteome</keyword>
<dbReference type="CDD" id="cd09917">
    <property type="entry name" value="F-box_SF"/>
    <property type="match status" value="1"/>
</dbReference>
<organism evidence="3 4">
    <name type="scientific">Steccherinum ochraceum</name>
    <dbReference type="NCBI Taxonomy" id="92696"/>
    <lineage>
        <taxon>Eukaryota</taxon>
        <taxon>Fungi</taxon>
        <taxon>Dikarya</taxon>
        <taxon>Basidiomycota</taxon>
        <taxon>Agaricomycotina</taxon>
        <taxon>Agaricomycetes</taxon>
        <taxon>Polyporales</taxon>
        <taxon>Steccherinaceae</taxon>
        <taxon>Steccherinum</taxon>
    </lineage>
</organism>